<dbReference type="STRING" id="282676.B6F84_05945"/>
<dbReference type="RefSeq" id="WP_148691396.1">
    <property type="nucleotide sequence ID" value="NZ_CP020477.1"/>
</dbReference>
<dbReference type="KEGG" id="aman:B6F84_05945"/>
<reference evidence="1 2" key="1">
    <citation type="submission" date="2017-03" db="EMBL/GenBank/DDBJ databases">
        <title>Sulfur activation and transportation mechanism of thermophilic Archaea Acidianus manzaensis YN-25.</title>
        <authorList>
            <person name="Ma Y."/>
            <person name="Yang Y."/>
            <person name="Xia J."/>
        </authorList>
    </citation>
    <scope>NUCLEOTIDE SEQUENCE [LARGE SCALE GENOMIC DNA]</scope>
    <source>
        <strain evidence="1 2">YN-25</strain>
    </source>
</reference>
<dbReference type="GeneID" id="41590443"/>
<sequence>MRILRPEYYANNNLHKALKINGTSKNEIHDMRVYIRKYFDVLYSIYPIYYNPDCLLLTKDILHTLGKIRDADICSINLKNRDLIALRVIKKAKKLSNCVIRKVYGSRLLVYDRIVKIYLSIPKMEDFHELRKNVRMARDLIESLGYDSKEIKALAKKMGDLRDQILRSECNGLTSPEVNISIYSEEARKAILKVIIAQDEFHHFKNTNQKSL</sequence>
<dbReference type="EMBL" id="CP020477">
    <property type="protein sequence ID" value="ARM75624.1"/>
    <property type="molecule type" value="Genomic_DNA"/>
</dbReference>
<dbReference type="AlphaFoldDB" id="A0A1W6JZK3"/>
<protein>
    <recommendedName>
        <fullName evidence="3">CHAD domain-containing protein</fullName>
    </recommendedName>
</protein>
<gene>
    <name evidence="1" type="ORF">B6F84_05945</name>
</gene>
<dbReference type="Proteomes" id="UP000193404">
    <property type="component" value="Chromosome"/>
</dbReference>
<evidence type="ECO:0000313" key="2">
    <source>
        <dbReference type="Proteomes" id="UP000193404"/>
    </source>
</evidence>
<keyword evidence="2" id="KW-1185">Reference proteome</keyword>
<dbReference type="OrthoDB" id="39948at2157"/>
<organism evidence="1 2">
    <name type="scientific">Acidianus manzaensis</name>
    <dbReference type="NCBI Taxonomy" id="282676"/>
    <lineage>
        <taxon>Archaea</taxon>
        <taxon>Thermoproteota</taxon>
        <taxon>Thermoprotei</taxon>
        <taxon>Sulfolobales</taxon>
        <taxon>Sulfolobaceae</taxon>
        <taxon>Acidianus</taxon>
    </lineage>
</organism>
<evidence type="ECO:0008006" key="3">
    <source>
        <dbReference type="Google" id="ProtNLM"/>
    </source>
</evidence>
<name>A0A1W6JZK3_9CREN</name>
<evidence type="ECO:0000313" key="1">
    <source>
        <dbReference type="EMBL" id="ARM75624.1"/>
    </source>
</evidence>
<proteinExistence type="predicted"/>
<accession>A0A1W6JZK3</accession>